<dbReference type="Pfam" id="PF13340">
    <property type="entry name" value="DUF4096"/>
    <property type="match status" value="1"/>
</dbReference>
<dbReference type="EMBL" id="UGQA01000001">
    <property type="protein sequence ID" value="STY94426.1"/>
    <property type="molecule type" value="Genomic_DNA"/>
</dbReference>
<dbReference type="InterPro" id="IPR025161">
    <property type="entry name" value="IS402-like_dom"/>
</dbReference>
<name>A0A378Q1M7_9GAMM</name>
<reference evidence="3 4" key="1">
    <citation type="submission" date="2018-06" db="EMBL/GenBank/DDBJ databases">
        <authorList>
            <consortium name="Pathogen Informatics"/>
            <person name="Doyle S."/>
        </authorList>
    </citation>
    <scope>NUCLEOTIDE SEQUENCE [LARGE SCALE GENOMIC DNA]</scope>
    <source>
        <strain evidence="3 4">NCTC11091</strain>
    </source>
</reference>
<gene>
    <name evidence="3" type="ORF">NCTC11091_00189</name>
</gene>
<evidence type="ECO:0000259" key="1">
    <source>
        <dbReference type="Pfam" id="PF13340"/>
    </source>
</evidence>
<dbReference type="PANTHER" id="PTHR30007:SF0">
    <property type="entry name" value="TRANSPOSASE"/>
    <property type="match status" value="1"/>
</dbReference>
<sequence>MRKSYPSDISRKQFEHILPILESARKKTKPRSVDLYDVFCGLLYVLSTGCQWQQLPQDFPHAICITTANITDRESATTLLRQNAKRLSRVNNVMVDGSYRGEPFANSVKTLLGETVTTEVAKRDELHRFKVIPKRWVVERSFAWLEKNRRLWKNCERLLNSSLQFTNLAFIVLLLKRL</sequence>
<dbReference type="GO" id="GO:0004803">
    <property type="term" value="F:transposase activity"/>
    <property type="evidence" value="ECO:0007669"/>
    <property type="project" value="InterPro"/>
</dbReference>
<dbReference type="RefSeq" id="WP_067058087.1">
    <property type="nucleotide sequence ID" value="NZ_MXAO01000013.1"/>
</dbReference>
<dbReference type="GO" id="GO:0006313">
    <property type="term" value="P:DNA transposition"/>
    <property type="evidence" value="ECO:0007669"/>
    <property type="project" value="InterPro"/>
</dbReference>
<dbReference type="PANTHER" id="PTHR30007">
    <property type="entry name" value="PHP DOMAIN PROTEIN"/>
    <property type="match status" value="1"/>
</dbReference>
<organism evidence="3 4">
    <name type="scientific">Faucicola atlantae</name>
    <dbReference type="NCBI Taxonomy" id="34059"/>
    <lineage>
        <taxon>Bacteria</taxon>
        <taxon>Pseudomonadati</taxon>
        <taxon>Pseudomonadota</taxon>
        <taxon>Gammaproteobacteria</taxon>
        <taxon>Moraxellales</taxon>
        <taxon>Moraxellaceae</taxon>
        <taxon>Faucicola</taxon>
    </lineage>
</organism>
<dbReference type="Proteomes" id="UP000255193">
    <property type="component" value="Unassembled WGS sequence"/>
</dbReference>
<evidence type="ECO:0000313" key="3">
    <source>
        <dbReference type="EMBL" id="STY94426.1"/>
    </source>
</evidence>
<evidence type="ECO:0000313" key="4">
    <source>
        <dbReference type="Proteomes" id="UP000255193"/>
    </source>
</evidence>
<evidence type="ECO:0000259" key="2">
    <source>
        <dbReference type="Pfam" id="PF13586"/>
    </source>
</evidence>
<dbReference type="Pfam" id="PF13586">
    <property type="entry name" value="DDE_Tnp_1_2"/>
    <property type="match status" value="1"/>
</dbReference>
<protein>
    <submittedName>
        <fullName evidence="3">Transposase and inactivated derivatives</fullName>
    </submittedName>
</protein>
<feature type="domain" description="Transposase DDE" evidence="2">
    <location>
        <begin position="93"/>
        <end position="176"/>
    </location>
</feature>
<accession>A0A378Q1M7</accession>
<proteinExistence type="predicted"/>
<feature type="domain" description="Insertion element IS402-like" evidence="1">
    <location>
        <begin position="10"/>
        <end position="62"/>
    </location>
</feature>
<dbReference type="AlphaFoldDB" id="A0A378Q1M7"/>
<dbReference type="InterPro" id="IPR025668">
    <property type="entry name" value="Tnp_DDE_dom"/>
</dbReference>
<dbReference type="GO" id="GO:0003677">
    <property type="term" value="F:DNA binding"/>
    <property type="evidence" value="ECO:0007669"/>
    <property type="project" value="InterPro"/>
</dbReference>